<accession>A0A8J2NW54</accession>
<organism evidence="1 2">
    <name type="scientific">Allacma fusca</name>
    <dbReference type="NCBI Taxonomy" id="39272"/>
    <lineage>
        <taxon>Eukaryota</taxon>
        <taxon>Metazoa</taxon>
        <taxon>Ecdysozoa</taxon>
        <taxon>Arthropoda</taxon>
        <taxon>Hexapoda</taxon>
        <taxon>Collembola</taxon>
        <taxon>Symphypleona</taxon>
        <taxon>Sminthuridae</taxon>
        <taxon>Allacma</taxon>
    </lineage>
</organism>
<comment type="caution">
    <text evidence="1">The sequence shown here is derived from an EMBL/GenBank/DDBJ whole genome shotgun (WGS) entry which is preliminary data.</text>
</comment>
<dbReference type="Proteomes" id="UP000708208">
    <property type="component" value="Unassembled WGS sequence"/>
</dbReference>
<keyword evidence="2" id="KW-1185">Reference proteome</keyword>
<reference evidence="1" key="1">
    <citation type="submission" date="2021-06" db="EMBL/GenBank/DDBJ databases">
        <authorList>
            <person name="Hodson N. C."/>
            <person name="Mongue J. A."/>
            <person name="Jaron S. K."/>
        </authorList>
    </citation>
    <scope>NUCLEOTIDE SEQUENCE</scope>
</reference>
<proteinExistence type="predicted"/>
<protein>
    <submittedName>
        <fullName evidence="1">Uncharacterized protein</fullName>
    </submittedName>
</protein>
<dbReference type="EMBL" id="CAJVCH010071760">
    <property type="protein sequence ID" value="CAG7720587.1"/>
    <property type="molecule type" value="Genomic_DNA"/>
</dbReference>
<evidence type="ECO:0000313" key="1">
    <source>
        <dbReference type="EMBL" id="CAG7720587.1"/>
    </source>
</evidence>
<sequence length="166" mass="19514">MSNYELKVQNIREQVSVLQHQPEPERSSIAQFKIDVPEKRLAHKDRTFVDVPSASTSTLRSAIKTAEVGNRFVEEQPRNIEEELHQAKKLISTLRSKIASELKMTEKLRKAKGEALEESKKNLRKLMKNEKLKIELGLLRRDYLRCQDYIREFEAMVDRNQEDCRF</sequence>
<dbReference type="AlphaFoldDB" id="A0A8J2NW54"/>
<evidence type="ECO:0000313" key="2">
    <source>
        <dbReference type="Proteomes" id="UP000708208"/>
    </source>
</evidence>
<gene>
    <name evidence="1" type="ORF">AFUS01_LOCUS9857</name>
</gene>
<name>A0A8J2NW54_9HEXA</name>